<dbReference type="EMBL" id="MU003495">
    <property type="protein sequence ID" value="KAF2475928.1"/>
    <property type="molecule type" value="Genomic_DNA"/>
</dbReference>
<reference evidence="1" key="1">
    <citation type="journal article" date="2020" name="Stud. Mycol.">
        <title>101 Dothideomycetes genomes: a test case for predicting lifestyles and emergence of pathogens.</title>
        <authorList>
            <person name="Haridas S."/>
            <person name="Albert R."/>
            <person name="Binder M."/>
            <person name="Bloem J."/>
            <person name="Labutti K."/>
            <person name="Salamov A."/>
            <person name="Andreopoulos B."/>
            <person name="Baker S."/>
            <person name="Barry K."/>
            <person name="Bills G."/>
            <person name="Bluhm B."/>
            <person name="Cannon C."/>
            <person name="Castanera R."/>
            <person name="Culley D."/>
            <person name="Daum C."/>
            <person name="Ezra D."/>
            <person name="Gonzalez J."/>
            <person name="Henrissat B."/>
            <person name="Kuo A."/>
            <person name="Liang C."/>
            <person name="Lipzen A."/>
            <person name="Lutzoni F."/>
            <person name="Magnuson J."/>
            <person name="Mondo S."/>
            <person name="Nolan M."/>
            <person name="Ohm R."/>
            <person name="Pangilinan J."/>
            <person name="Park H.-J."/>
            <person name="Ramirez L."/>
            <person name="Alfaro M."/>
            <person name="Sun H."/>
            <person name="Tritt A."/>
            <person name="Yoshinaga Y."/>
            <person name="Zwiers L.-H."/>
            <person name="Turgeon B."/>
            <person name="Goodwin S."/>
            <person name="Spatafora J."/>
            <person name="Crous P."/>
            <person name="Grigoriev I."/>
        </authorList>
    </citation>
    <scope>NUCLEOTIDE SEQUENCE</scope>
    <source>
        <strain evidence="1">ATCC 200398</strain>
    </source>
</reference>
<sequence length="588" mass="66628">MLYSSMSYSFSQNFSSLTENVSLFKDHLVHTVLPLEACDVPHNEYFPLYVAAATLVTSLIHYGLTVLSFSASGNSQTTGKRPPLVPHWIPFLGSIPLDFWWNPRKFVLSSRYVFWSPHPIKVRLAFGDFYILQGAKNILALFKQHALSAFVLHGSLLRYVFRLPEAAAGVYSKDDSGEHPKPHADSKVEPRNRVDFLTRSSFQRFLTGPGFAPFSKRFVRSVTHRFQSLDVGNDWTQWNNLADLFHHDLTSCAIDAMCGPKLLERHPNFTKDFWVMDHNVMALFTCTARFLVPSAYRARDRCLAAVKDWHCWARENFDPASIGSDGDDPFWGTKFFRERQDMFYSMDGFNADAVASQELAFIWGGNTNAIISAFWCTLEAFRDPDLLRDVRVEVNSCIKSHTTDDLTFDIDCLLRQPILQAIYAETLRLRVNGFLVRCPLKSDLKIHDYTIPKNHFVLTSSTPGHMDPEIWSTGTNAAHPPEKFWPGRFLKQSPNPCSTATHSITQFSLYGTEGSWMPYGGGTHTCPGKNFAKLEILLSMALMVTLYDVEILASEADMEMSTRNFGFGTLSPKGKIPVRVRRRRIGGL</sequence>
<evidence type="ECO:0000313" key="2">
    <source>
        <dbReference type="Proteomes" id="UP000799755"/>
    </source>
</evidence>
<keyword evidence="2" id="KW-1185">Reference proteome</keyword>
<name>A0ACB6RAY8_9PLEO</name>
<dbReference type="Proteomes" id="UP000799755">
    <property type="component" value="Unassembled WGS sequence"/>
</dbReference>
<comment type="caution">
    <text evidence="1">The sequence shown here is derived from an EMBL/GenBank/DDBJ whole genome shotgun (WGS) entry which is preliminary data.</text>
</comment>
<evidence type="ECO:0000313" key="1">
    <source>
        <dbReference type="EMBL" id="KAF2475928.1"/>
    </source>
</evidence>
<organism evidence="1 2">
    <name type="scientific">Lindgomyces ingoldianus</name>
    <dbReference type="NCBI Taxonomy" id="673940"/>
    <lineage>
        <taxon>Eukaryota</taxon>
        <taxon>Fungi</taxon>
        <taxon>Dikarya</taxon>
        <taxon>Ascomycota</taxon>
        <taxon>Pezizomycotina</taxon>
        <taxon>Dothideomycetes</taxon>
        <taxon>Pleosporomycetidae</taxon>
        <taxon>Pleosporales</taxon>
        <taxon>Lindgomycetaceae</taxon>
        <taxon>Lindgomyces</taxon>
    </lineage>
</organism>
<accession>A0ACB6RAY8</accession>
<proteinExistence type="predicted"/>
<protein>
    <submittedName>
        <fullName evidence="1">Cytochrome P450</fullName>
    </submittedName>
</protein>
<gene>
    <name evidence="1" type="ORF">BDR25DRAFT_379540</name>
</gene>